<evidence type="ECO:0000259" key="4">
    <source>
        <dbReference type="PROSITE" id="PS50932"/>
    </source>
</evidence>
<protein>
    <submittedName>
        <fullName evidence="5">LacI family transcriptional regulator</fullName>
    </submittedName>
</protein>
<dbReference type="Pfam" id="PF00356">
    <property type="entry name" value="LacI"/>
    <property type="match status" value="1"/>
</dbReference>
<keyword evidence="3" id="KW-0804">Transcription</keyword>
<dbReference type="PROSITE" id="PS50932">
    <property type="entry name" value="HTH_LACI_2"/>
    <property type="match status" value="1"/>
</dbReference>
<evidence type="ECO:0000313" key="6">
    <source>
        <dbReference type="Proteomes" id="UP000461768"/>
    </source>
</evidence>
<dbReference type="SUPFAM" id="SSF47413">
    <property type="entry name" value="lambda repressor-like DNA-binding domains"/>
    <property type="match status" value="1"/>
</dbReference>
<reference evidence="5 6" key="1">
    <citation type="submission" date="2019-09" db="EMBL/GenBank/DDBJ databases">
        <authorList>
            <person name="Valk L.C."/>
        </authorList>
    </citation>
    <scope>NUCLEOTIDE SEQUENCE [LARGE SCALE GENOMIC DNA]</scope>
    <source>
        <strain evidence="5">GalUA</strain>
    </source>
</reference>
<dbReference type="RefSeq" id="WP_151148614.1">
    <property type="nucleotide sequence ID" value="NZ_WAGX01000008.1"/>
</dbReference>
<feature type="domain" description="HTH lacI-type" evidence="4">
    <location>
        <begin position="3"/>
        <end position="42"/>
    </location>
</feature>
<evidence type="ECO:0000313" key="5">
    <source>
        <dbReference type="EMBL" id="KAB1434528.1"/>
    </source>
</evidence>
<dbReference type="Proteomes" id="UP000461768">
    <property type="component" value="Unassembled WGS sequence"/>
</dbReference>
<sequence>MRIKSKDIAKELNLSPATVSLVLNGRPGVNEKTRKKVLDYMENVAMKEYRTHHNGVKEGMVVMINYMKHGIVLKRGKGSTILPIHMQMEEAVRKAGYEFKIIDYWEEKTEIETLIEELTIQKVKGIYILAAEMHQADIYPFLKLKIPIVVGDNLFNEQGIDSFLVDNEEGIARGVNYLVEKGHSNIVYLAENLNIFNFMERREAFIREMAKRGVNTSKRIRNLGNNVDEVYESMKKYLDEGVKKTSAFILESSVVSLGVSRAILERQIKIPKDISLIGFDALPPISLLKIELTLVKGTHTRRHLAAIKHLLRRIEDNETEIVRTYYKTRLLEGNSVFDKTKYIYHA</sequence>
<proteinExistence type="predicted"/>
<dbReference type="Pfam" id="PF13377">
    <property type="entry name" value="Peripla_BP_3"/>
    <property type="match status" value="1"/>
</dbReference>
<dbReference type="InterPro" id="IPR000843">
    <property type="entry name" value="HTH_LacI"/>
</dbReference>
<gene>
    <name evidence="5" type="ORF">F7O84_18770</name>
</gene>
<dbReference type="GO" id="GO:0000976">
    <property type="term" value="F:transcription cis-regulatory region binding"/>
    <property type="evidence" value="ECO:0007669"/>
    <property type="project" value="TreeGrafter"/>
</dbReference>
<evidence type="ECO:0000256" key="3">
    <source>
        <dbReference type="ARBA" id="ARBA00023163"/>
    </source>
</evidence>
<keyword evidence="2" id="KW-0238">DNA-binding</keyword>
<dbReference type="InterPro" id="IPR010982">
    <property type="entry name" value="Lambda_DNA-bd_dom_sf"/>
</dbReference>
<dbReference type="SMART" id="SM00354">
    <property type="entry name" value="HTH_LACI"/>
    <property type="match status" value="1"/>
</dbReference>
<comment type="caution">
    <text evidence="5">The sequence shown here is derived from an EMBL/GenBank/DDBJ whole genome shotgun (WGS) entry which is preliminary data.</text>
</comment>
<dbReference type="InterPro" id="IPR028082">
    <property type="entry name" value="Peripla_BP_I"/>
</dbReference>
<dbReference type="Gene3D" id="1.10.260.40">
    <property type="entry name" value="lambda repressor-like DNA-binding domains"/>
    <property type="match status" value="1"/>
</dbReference>
<dbReference type="Gene3D" id="3.40.50.2300">
    <property type="match status" value="2"/>
</dbReference>
<keyword evidence="6" id="KW-1185">Reference proteome</keyword>
<evidence type="ECO:0000256" key="2">
    <source>
        <dbReference type="ARBA" id="ARBA00023125"/>
    </source>
</evidence>
<dbReference type="EMBL" id="WAGX01000008">
    <property type="protein sequence ID" value="KAB1434528.1"/>
    <property type="molecule type" value="Genomic_DNA"/>
</dbReference>
<keyword evidence="1" id="KW-0805">Transcription regulation</keyword>
<accession>A0A7V7QHV7</accession>
<name>A0A7V7QHV7_9FIRM</name>
<dbReference type="AlphaFoldDB" id="A0A7V7QHV7"/>
<dbReference type="CDD" id="cd01392">
    <property type="entry name" value="HTH_LacI"/>
    <property type="match status" value="1"/>
</dbReference>
<evidence type="ECO:0000256" key="1">
    <source>
        <dbReference type="ARBA" id="ARBA00023015"/>
    </source>
</evidence>
<dbReference type="SUPFAM" id="SSF53822">
    <property type="entry name" value="Periplasmic binding protein-like I"/>
    <property type="match status" value="1"/>
</dbReference>
<reference evidence="5 6" key="2">
    <citation type="submission" date="2020-02" db="EMBL/GenBank/DDBJ databases">
        <title>Candidatus Galacturonibacter soehngenii shows hetero-acetogenic catabolism of galacturonic acid but lacks a canonical carbon monoxide dehydrogenase/acetyl-CoA synthase complex.</title>
        <authorList>
            <person name="Diender M."/>
            <person name="Stouten G.R."/>
            <person name="Petersen J.F."/>
            <person name="Nielsen P.H."/>
            <person name="Dueholm M.S."/>
            <person name="Pronk J.T."/>
            <person name="Van Loosdrecht M.C.M."/>
        </authorList>
    </citation>
    <scope>NUCLEOTIDE SEQUENCE [LARGE SCALE GENOMIC DNA]</scope>
    <source>
        <strain evidence="5">GalUA</strain>
    </source>
</reference>
<dbReference type="OrthoDB" id="43195at2"/>
<dbReference type="GO" id="GO:0003700">
    <property type="term" value="F:DNA-binding transcription factor activity"/>
    <property type="evidence" value="ECO:0007669"/>
    <property type="project" value="TreeGrafter"/>
</dbReference>
<organism evidence="5 6">
    <name type="scientific">Candidatus Galacturonatibacter soehngenii</name>
    <dbReference type="NCBI Taxonomy" id="2307010"/>
    <lineage>
        <taxon>Bacteria</taxon>
        <taxon>Bacillati</taxon>
        <taxon>Bacillota</taxon>
        <taxon>Clostridia</taxon>
        <taxon>Lachnospirales</taxon>
        <taxon>Lachnospiraceae</taxon>
        <taxon>Candidatus Galacturonatibacter</taxon>
    </lineage>
</organism>
<dbReference type="PANTHER" id="PTHR30146">
    <property type="entry name" value="LACI-RELATED TRANSCRIPTIONAL REPRESSOR"/>
    <property type="match status" value="1"/>
</dbReference>
<dbReference type="InterPro" id="IPR046335">
    <property type="entry name" value="LacI/GalR-like_sensor"/>
</dbReference>
<dbReference type="PANTHER" id="PTHR30146:SF109">
    <property type="entry name" value="HTH-TYPE TRANSCRIPTIONAL REGULATOR GALS"/>
    <property type="match status" value="1"/>
</dbReference>